<keyword evidence="2" id="KW-1185">Reference proteome</keyword>
<feature type="non-terminal residue" evidence="1">
    <location>
        <position position="74"/>
    </location>
</feature>
<reference evidence="1 2" key="1">
    <citation type="journal article" date="2020" name="Cell">
        <title>Large-Scale Comparative Analyses of Tick Genomes Elucidate Their Genetic Diversity and Vector Capacities.</title>
        <authorList>
            <consortium name="Tick Genome and Microbiome Consortium (TIGMIC)"/>
            <person name="Jia N."/>
            <person name="Wang J."/>
            <person name="Shi W."/>
            <person name="Du L."/>
            <person name="Sun Y."/>
            <person name="Zhan W."/>
            <person name="Jiang J.F."/>
            <person name="Wang Q."/>
            <person name="Zhang B."/>
            <person name="Ji P."/>
            <person name="Bell-Sakyi L."/>
            <person name="Cui X.M."/>
            <person name="Yuan T.T."/>
            <person name="Jiang B.G."/>
            <person name="Yang W.F."/>
            <person name="Lam T.T."/>
            <person name="Chang Q.C."/>
            <person name="Ding S.J."/>
            <person name="Wang X.J."/>
            <person name="Zhu J.G."/>
            <person name="Ruan X.D."/>
            <person name="Zhao L."/>
            <person name="Wei J.T."/>
            <person name="Ye R.Z."/>
            <person name="Que T.C."/>
            <person name="Du C.H."/>
            <person name="Zhou Y.H."/>
            <person name="Cheng J.X."/>
            <person name="Dai P.F."/>
            <person name="Guo W.B."/>
            <person name="Han X.H."/>
            <person name="Huang E.J."/>
            <person name="Li L.F."/>
            <person name="Wei W."/>
            <person name="Gao Y.C."/>
            <person name="Liu J.Z."/>
            <person name="Shao H.Z."/>
            <person name="Wang X."/>
            <person name="Wang C.C."/>
            <person name="Yang T.C."/>
            <person name="Huo Q.B."/>
            <person name="Li W."/>
            <person name="Chen H.Y."/>
            <person name="Chen S.E."/>
            <person name="Zhou L.G."/>
            <person name="Ni X.B."/>
            <person name="Tian J.H."/>
            <person name="Sheng Y."/>
            <person name="Liu T."/>
            <person name="Pan Y.S."/>
            <person name="Xia L.Y."/>
            <person name="Li J."/>
            <person name="Zhao F."/>
            <person name="Cao W.C."/>
        </authorList>
    </citation>
    <scope>NUCLEOTIDE SEQUENCE [LARGE SCALE GENOMIC DNA]</scope>
    <source>
        <strain evidence="1">Iper-2018</strain>
    </source>
</reference>
<organism evidence="1 2">
    <name type="scientific">Ixodes persulcatus</name>
    <name type="common">Taiga tick</name>
    <dbReference type="NCBI Taxonomy" id="34615"/>
    <lineage>
        <taxon>Eukaryota</taxon>
        <taxon>Metazoa</taxon>
        <taxon>Ecdysozoa</taxon>
        <taxon>Arthropoda</taxon>
        <taxon>Chelicerata</taxon>
        <taxon>Arachnida</taxon>
        <taxon>Acari</taxon>
        <taxon>Parasitiformes</taxon>
        <taxon>Ixodida</taxon>
        <taxon>Ixodoidea</taxon>
        <taxon>Ixodidae</taxon>
        <taxon>Ixodinae</taxon>
        <taxon>Ixodes</taxon>
    </lineage>
</organism>
<dbReference type="Proteomes" id="UP000805193">
    <property type="component" value="Unassembled WGS sequence"/>
</dbReference>
<protein>
    <submittedName>
        <fullName evidence="1">Uncharacterized protein</fullName>
    </submittedName>
</protein>
<comment type="caution">
    <text evidence="1">The sequence shown here is derived from an EMBL/GenBank/DDBJ whole genome shotgun (WGS) entry which is preliminary data.</text>
</comment>
<accession>A0AC60PG91</accession>
<gene>
    <name evidence="1" type="ORF">HPB47_004289</name>
</gene>
<sequence>MGRGLLLPLLTASCLLTHAHPWEPCGYDQDYDDLTRGLFPSVFNLASNAGITVNATCGETGPETYCKLVEHIYN</sequence>
<name>A0AC60PG91_IXOPE</name>
<evidence type="ECO:0000313" key="1">
    <source>
        <dbReference type="EMBL" id="KAG0419195.1"/>
    </source>
</evidence>
<dbReference type="EMBL" id="JABSTQ010010651">
    <property type="protein sequence ID" value="KAG0419195.1"/>
    <property type="molecule type" value="Genomic_DNA"/>
</dbReference>
<proteinExistence type="predicted"/>
<evidence type="ECO:0000313" key="2">
    <source>
        <dbReference type="Proteomes" id="UP000805193"/>
    </source>
</evidence>